<feature type="transmembrane region" description="Helical" evidence="1">
    <location>
        <begin position="51"/>
        <end position="72"/>
    </location>
</feature>
<proteinExistence type="predicted"/>
<keyword evidence="1" id="KW-0472">Membrane</keyword>
<accession>A0A9D1GQ83</accession>
<protein>
    <submittedName>
        <fullName evidence="2">Uncharacterized protein</fullName>
    </submittedName>
</protein>
<evidence type="ECO:0000256" key="1">
    <source>
        <dbReference type="SAM" id="Phobius"/>
    </source>
</evidence>
<keyword evidence="1" id="KW-1133">Transmembrane helix</keyword>
<gene>
    <name evidence="2" type="ORF">IAD46_02390</name>
</gene>
<dbReference type="Proteomes" id="UP000886758">
    <property type="component" value="Unassembled WGS sequence"/>
</dbReference>
<organism evidence="2 3">
    <name type="scientific">Candidatus Pelethenecus faecipullorum</name>
    <dbReference type="NCBI Taxonomy" id="2840900"/>
    <lineage>
        <taxon>Bacteria</taxon>
        <taxon>Bacillati</taxon>
        <taxon>Mycoplasmatota</taxon>
        <taxon>Mollicutes</taxon>
        <taxon>Candidatus Pelethenecus</taxon>
    </lineage>
</organism>
<reference evidence="2" key="1">
    <citation type="submission" date="2020-10" db="EMBL/GenBank/DDBJ databases">
        <authorList>
            <person name="Gilroy R."/>
        </authorList>
    </citation>
    <scope>NUCLEOTIDE SEQUENCE</scope>
    <source>
        <strain evidence="2">ChiW17-6978</strain>
    </source>
</reference>
<evidence type="ECO:0000313" key="2">
    <source>
        <dbReference type="EMBL" id="HIT49855.1"/>
    </source>
</evidence>
<evidence type="ECO:0000313" key="3">
    <source>
        <dbReference type="Proteomes" id="UP000886758"/>
    </source>
</evidence>
<dbReference type="AlphaFoldDB" id="A0A9D1GQ83"/>
<sequence>MSDKFTYTYSSPTPDERKEIERIRDQYIQRGKTSLEKLKELDQRVKRLPTMFGLVLGIIGVLVFGLGMAMVLEWKRLILGSLVSMIGAVCAGCAYPVYRVVFLRNKKKYADEIIALSNTLLHEDDNHERN</sequence>
<reference evidence="2" key="2">
    <citation type="journal article" date="2021" name="PeerJ">
        <title>Extensive microbial diversity within the chicken gut microbiome revealed by metagenomics and culture.</title>
        <authorList>
            <person name="Gilroy R."/>
            <person name="Ravi A."/>
            <person name="Getino M."/>
            <person name="Pursley I."/>
            <person name="Horton D.L."/>
            <person name="Alikhan N.F."/>
            <person name="Baker D."/>
            <person name="Gharbi K."/>
            <person name="Hall N."/>
            <person name="Watson M."/>
            <person name="Adriaenssens E.M."/>
            <person name="Foster-Nyarko E."/>
            <person name="Jarju S."/>
            <person name="Secka A."/>
            <person name="Antonio M."/>
            <person name="Oren A."/>
            <person name="Chaudhuri R.R."/>
            <person name="La Ragione R."/>
            <person name="Hildebrand F."/>
            <person name="Pallen M.J."/>
        </authorList>
    </citation>
    <scope>NUCLEOTIDE SEQUENCE</scope>
    <source>
        <strain evidence="2">ChiW17-6978</strain>
    </source>
</reference>
<keyword evidence="1" id="KW-0812">Transmembrane</keyword>
<feature type="transmembrane region" description="Helical" evidence="1">
    <location>
        <begin position="78"/>
        <end position="98"/>
    </location>
</feature>
<comment type="caution">
    <text evidence="2">The sequence shown here is derived from an EMBL/GenBank/DDBJ whole genome shotgun (WGS) entry which is preliminary data.</text>
</comment>
<name>A0A9D1GQ83_9MOLU</name>
<dbReference type="EMBL" id="DVLF01000077">
    <property type="protein sequence ID" value="HIT49855.1"/>
    <property type="molecule type" value="Genomic_DNA"/>
</dbReference>